<sequence length="72" mass="8149">MRRTLNESMKVLLLHSNDIHSRLEQAAKMAGYIADQRRVYGSDRVLVSIAATIWIACAWRRKAATGWLTSSC</sequence>
<dbReference type="EMBL" id="BOVJ01000164">
    <property type="protein sequence ID" value="GIQ66060.1"/>
    <property type="molecule type" value="Genomic_DNA"/>
</dbReference>
<gene>
    <name evidence="1" type="ORF">PACILC2_46280</name>
</gene>
<dbReference type="RefSeq" id="WP_307860666.1">
    <property type="nucleotide sequence ID" value="NZ_BOVJ01000164.1"/>
</dbReference>
<keyword evidence="2" id="KW-1185">Reference proteome</keyword>
<dbReference type="Proteomes" id="UP000680304">
    <property type="component" value="Unassembled WGS sequence"/>
</dbReference>
<organism evidence="1 2">
    <name type="scientific">Paenibacillus cisolokensis</name>
    <dbReference type="NCBI Taxonomy" id="1658519"/>
    <lineage>
        <taxon>Bacteria</taxon>
        <taxon>Bacillati</taxon>
        <taxon>Bacillota</taxon>
        <taxon>Bacilli</taxon>
        <taxon>Bacillales</taxon>
        <taxon>Paenibacillaceae</taxon>
        <taxon>Paenibacillus</taxon>
    </lineage>
</organism>
<accession>A0ABQ4NCU9</accession>
<comment type="caution">
    <text evidence="1">The sequence shown here is derived from an EMBL/GenBank/DDBJ whole genome shotgun (WGS) entry which is preliminary data.</text>
</comment>
<protein>
    <submittedName>
        <fullName evidence="1">Uncharacterized protein</fullName>
    </submittedName>
</protein>
<name>A0ABQ4NCU9_9BACL</name>
<evidence type="ECO:0000313" key="2">
    <source>
        <dbReference type="Proteomes" id="UP000680304"/>
    </source>
</evidence>
<evidence type="ECO:0000313" key="1">
    <source>
        <dbReference type="EMBL" id="GIQ66060.1"/>
    </source>
</evidence>
<reference evidence="1 2" key="1">
    <citation type="submission" date="2021-04" db="EMBL/GenBank/DDBJ databases">
        <title>Draft genome sequence of Paenibacillus cisolokensis, LC2-13A.</title>
        <authorList>
            <person name="Uke A."/>
            <person name="Chhe C."/>
            <person name="Baramee S."/>
            <person name="Kosugi A."/>
        </authorList>
    </citation>
    <scope>NUCLEOTIDE SEQUENCE [LARGE SCALE GENOMIC DNA]</scope>
    <source>
        <strain evidence="1 2">LC2-13A</strain>
    </source>
</reference>
<proteinExistence type="predicted"/>